<accession>A0ABQ3IUQ8</accession>
<sequence>MDVNFFQWLALIALPLLIFNYYRGGHGALYTIEVIENTLLLKQRFGSFVFKKFDTKIDMNKVVKLQKVNNTISFFYQSGHAIDVWHSQKNIDTFWRDLVNLFPNTQLVIIDQ</sequence>
<feature type="transmembrane region" description="Helical" evidence="1">
    <location>
        <begin position="6"/>
        <end position="22"/>
    </location>
</feature>
<evidence type="ECO:0000256" key="1">
    <source>
        <dbReference type="SAM" id="Phobius"/>
    </source>
</evidence>
<comment type="caution">
    <text evidence="2">The sequence shown here is derived from an EMBL/GenBank/DDBJ whole genome shotgun (WGS) entry which is preliminary data.</text>
</comment>
<dbReference type="EMBL" id="BNAH01000010">
    <property type="protein sequence ID" value="GHE94886.1"/>
    <property type="molecule type" value="Genomic_DNA"/>
</dbReference>
<dbReference type="RefSeq" id="WP_189378630.1">
    <property type="nucleotide sequence ID" value="NZ_BNAH01000010.1"/>
</dbReference>
<name>A0ABQ3IUQ8_9GAMM</name>
<gene>
    <name evidence="2" type="ORF">GCM10011501_25460</name>
</gene>
<evidence type="ECO:0000313" key="3">
    <source>
        <dbReference type="Proteomes" id="UP000626370"/>
    </source>
</evidence>
<reference evidence="3" key="1">
    <citation type="journal article" date="2019" name="Int. J. Syst. Evol. Microbiol.">
        <title>The Global Catalogue of Microorganisms (GCM) 10K type strain sequencing project: providing services to taxonomists for standard genome sequencing and annotation.</title>
        <authorList>
            <consortium name="The Broad Institute Genomics Platform"/>
            <consortium name="The Broad Institute Genome Sequencing Center for Infectious Disease"/>
            <person name="Wu L."/>
            <person name="Ma J."/>
        </authorList>
    </citation>
    <scope>NUCLEOTIDE SEQUENCE [LARGE SCALE GENOMIC DNA]</scope>
    <source>
        <strain evidence="3">CGMCC 1.15922</strain>
    </source>
</reference>
<proteinExistence type="predicted"/>
<keyword evidence="1" id="KW-0812">Transmembrane</keyword>
<keyword evidence="1" id="KW-1133">Transmembrane helix</keyword>
<keyword evidence="3" id="KW-1185">Reference proteome</keyword>
<keyword evidence="1" id="KW-0472">Membrane</keyword>
<dbReference type="Proteomes" id="UP000626370">
    <property type="component" value="Unassembled WGS sequence"/>
</dbReference>
<organism evidence="2 3">
    <name type="scientific">Thalassotalea profundi</name>
    <dbReference type="NCBI Taxonomy" id="2036687"/>
    <lineage>
        <taxon>Bacteria</taxon>
        <taxon>Pseudomonadati</taxon>
        <taxon>Pseudomonadota</taxon>
        <taxon>Gammaproteobacteria</taxon>
        <taxon>Alteromonadales</taxon>
        <taxon>Colwelliaceae</taxon>
        <taxon>Thalassotalea</taxon>
    </lineage>
</organism>
<evidence type="ECO:0000313" key="2">
    <source>
        <dbReference type="EMBL" id="GHE94886.1"/>
    </source>
</evidence>
<protein>
    <submittedName>
        <fullName evidence="2">Uncharacterized protein</fullName>
    </submittedName>
</protein>